<evidence type="ECO:0000256" key="2">
    <source>
        <dbReference type="ARBA" id="ARBA00023015"/>
    </source>
</evidence>
<dbReference type="RefSeq" id="WP_156703843.1">
    <property type="nucleotide sequence ID" value="NZ_CACRTF010000028.1"/>
</dbReference>
<dbReference type="AlphaFoldDB" id="A0A6N2XTK4"/>
<organism evidence="5">
    <name type="scientific">Enterocloster bolteae</name>
    <dbReference type="NCBI Taxonomy" id="208479"/>
    <lineage>
        <taxon>Bacteria</taxon>
        <taxon>Bacillati</taxon>
        <taxon>Bacillota</taxon>
        <taxon>Clostridia</taxon>
        <taxon>Lachnospirales</taxon>
        <taxon>Lachnospiraceae</taxon>
        <taxon>Enterocloster</taxon>
    </lineage>
</organism>
<dbReference type="Gene3D" id="1.10.10.10">
    <property type="entry name" value="Winged helix-like DNA-binding domain superfamily/Winged helix DNA-binding domain"/>
    <property type="match status" value="1"/>
</dbReference>
<evidence type="ECO:0000313" key="5">
    <source>
        <dbReference type="EMBL" id="VYT57207.1"/>
    </source>
</evidence>
<protein>
    <submittedName>
        <fullName evidence="5">Methicillin resistance regulatory protein MecI</fullName>
    </submittedName>
</protein>
<comment type="similarity">
    <text evidence="1">Belongs to the BlaI transcriptional regulatory family.</text>
</comment>
<dbReference type="Pfam" id="PF03965">
    <property type="entry name" value="Penicillinase_R"/>
    <property type="match status" value="1"/>
</dbReference>
<accession>A0A6N2XTK4</accession>
<gene>
    <name evidence="5" type="primary">mecI_2</name>
    <name evidence="5" type="ORF">CBLFYP116_06036</name>
</gene>
<dbReference type="InterPro" id="IPR036390">
    <property type="entry name" value="WH_DNA-bd_sf"/>
</dbReference>
<dbReference type="InterPro" id="IPR005650">
    <property type="entry name" value="BlaI_family"/>
</dbReference>
<keyword evidence="4" id="KW-0804">Transcription</keyword>
<sequence length="123" mass="14477">MSDNKKLSETEIKIMDVIWESSDGKESEMLYEHFQQEYAVTTISTIIFRIMKKGYLSKVRRGRHKIFLPLVSKEEYYRAIEEQDLKSTYNKIEGLVANFCGKEGLSEEQGEILKKMLREIKDD</sequence>
<dbReference type="GO" id="GO:0045892">
    <property type="term" value="P:negative regulation of DNA-templated transcription"/>
    <property type="evidence" value="ECO:0007669"/>
    <property type="project" value="InterPro"/>
</dbReference>
<dbReference type="EMBL" id="CACRTF010000028">
    <property type="protein sequence ID" value="VYT57207.1"/>
    <property type="molecule type" value="Genomic_DNA"/>
</dbReference>
<reference evidence="5" key="1">
    <citation type="submission" date="2019-11" db="EMBL/GenBank/DDBJ databases">
        <authorList>
            <person name="Feng L."/>
        </authorList>
    </citation>
    <scope>NUCLEOTIDE SEQUENCE</scope>
    <source>
        <strain evidence="5">CbolteaeLFYP116</strain>
    </source>
</reference>
<keyword evidence="2" id="KW-0805">Transcription regulation</keyword>
<dbReference type="SUPFAM" id="SSF46785">
    <property type="entry name" value="Winged helix' DNA-binding domain"/>
    <property type="match status" value="1"/>
</dbReference>
<evidence type="ECO:0000256" key="1">
    <source>
        <dbReference type="ARBA" id="ARBA00011046"/>
    </source>
</evidence>
<dbReference type="InterPro" id="IPR036388">
    <property type="entry name" value="WH-like_DNA-bd_sf"/>
</dbReference>
<proteinExistence type="inferred from homology"/>
<evidence type="ECO:0000256" key="4">
    <source>
        <dbReference type="ARBA" id="ARBA00023163"/>
    </source>
</evidence>
<evidence type="ECO:0000256" key="3">
    <source>
        <dbReference type="ARBA" id="ARBA00023125"/>
    </source>
</evidence>
<dbReference type="GO" id="GO:0003677">
    <property type="term" value="F:DNA binding"/>
    <property type="evidence" value="ECO:0007669"/>
    <property type="project" value="UniProtKB-KW"/>
</dbReference>
<keyword evidence="3" id="KW-0238">DNA-binding</keyword>
<name>A0A6N2XTK4_9FIRM</name>